<evidence type="ECO:0000256" key="3">
    <source>
        <dbReference type="ARBA" id="ARBA00022741"/>
    </source>
</evidence>
<dbReference type="Gene3D" id="3.40.50.300">
    <property type="entry name" value="P-loop containing nucleotide triphosphate hydrolases"/>
    <property type="match status" value="1"/>
</dbReference>
<sequence>MTLPVASGRQTLAGLGRTLWKRPLDCVVAATLTGLAAAGTVIVPMMLGRLVDAVRMGAVLSHLILLTAGAVVLGMALTAAAQRSAERLGAHAAADLREDVLARALGAESRVVEKAGSGDVASRVTEDVENFVAALPLAAEVCAAAVTVLVSAAGFAALDWRFALAFTAVFPIYWLSLAIYLPKAGPRYAAERRAAAERGQVMLESLHGRSTVDAYDMAPLQTRRLAGASSHAVNSALGASRLFVWFSKSMNAAEAIGLCLVLLTGYWLVSTGAVTIGDVTAAALLFHRLFSPLGSLLLSFDDVQRAGAALARIIGVTLLPLPVVRPHRTPVGQVGITVRGVRFSYDTGHEVLRGVDITVPAGTSLAIVGASGAGKTTLASVLAGELAPSSGTVSLRDEGGSVALTDLGAEQLRDWIGMISQEVHVFAGTLRDDLNFAAPHRSDAELVAALARTGATDWVAALPDHLETRVGPGETPLTPVQTQQLALARLLLRDPPVVVLDEATAEAGGGDRARELDNAAIALASGRTAVVIAHRLAQARACDRIAMMNDGIVEEFGTHEELVALGGHYAELWSMWSRREPQTVLSGRPRRAK</sequence>
<evidence type="ECO:0000256" key="5">
    <source>
        <dbReference type="ARBA" id="ARBA00022989"/>
    </source>
</evidence>
<comment type="subcellular location">
    <subcellularLocation>
        <location evidence="1">Cell membrane</location>
        <topology evidence="1">Multi-pass membrane protein</topology>
    </subcellularLocation>
</comment>
<feature type="transmembrane region" description="Helical" evidence="7">
    <location>
        <begin position="59"/>
        <end position="81"/>
    </location>
</feature>
<evidence type="ECO:0000313" key="10">
    <source>
        <dbReference type="EMBL" id="MFD2421192.1"/>
    </source>
</evidence>
<evidence type="ECO:0000256" key="7">
    <source>
        <dbReference type="SAM" id="Phobius"/>
    </source>
</evidence>
<reference evidence="11" key="1">
    <citation type="journal article" date="2019" name="Int. J. Syst. Evol. Microbiol.">
        <title>The Global Catalogue of Microorganisms (GCM) 10K type strain sequencing project: providing services to taxonomists for standard genome sequencing and annotation.</title>
        <authorList>
            <consortium name="The Broad Institute Genomics Platform"/>
            <consortium name="The Broad Institute Genome Sequencing Center for Infectious Disease"/>
            <person name="Wu L."/>
            <person name="Ma J."/>
        </authorList>
    </citation>
    <scope>NUCLEOTIDE SEQUENCE [LARGE SCALE GENOMIC DNA]</scope>
    <source>
        <strain evidence="11">CGMCC 4.7645</strain>
    </source>
</reference>
<dbReference type="PANTHER" id="PTHR24221">
    <property type="entry name" value="ATP-BINDING CASSETTE SUB-FAMILY B"/>
    <property type="match status" value="1"/>
</dbReference>
<dbReference type="Pfam" id="PF00664">
    <property type="entry name" value="ABC_membrane"/>
    <property type="match status" value="1"/>
</dbReference>
<dbReference type="Gene3D" id="1.20.1560.10">
    <property type="entry name" value="ABC transporter type 1, transmembrane domain"/>
    <property type="match status" value="1"/>
</dbReference>
<keyword evidence="2 7" id="KW-0812">Transmembrane</keyword>
<evidence type="ECO:0000313" key="11">
    <source>
        <dbReference type="Proteomes" id="UP001597417"/>
    </source>
</evidence>
<keyword evidence="4 10" id="KW-0067">ATP-binding</keyword>
<accession>A0ABW5G502</accession>
<dbReference type="SMART" id="SM00382">
    <property type="entry name" value="AAA"/>
    <property type="match status" value="1"/>
</dbReference>
<gene>
    <name evidence="10" type="ORF">ACFSXZ_33165</name>
</gene>
<feature type="transmembrane region" description="Helical" evidence="7">
    <location>
        <begin position="255"/>
        <end position="286"/>
    </location>
</feature>
<evidence type="ECO:0000256" key="2">
    <source>
        <dbReference type="ARBA" id="ARBA00022692"/>
    </source>
</evidence>
<protein>
    <submittedName>
        <fullName evidence="10">ABC transporter ATP-binding protein</fullName>
    </submittedName>
</protein>
<dbReference type="PROSITE" id="PS50893">
    <property type="entry name" value="ABC_TRANSPORTER_2"/>
    <property type="match status" value="1"/>
</dbReference>
<dbReference type="InterPro" id="IPR027417">
    <property type="entry name" value="P-loop_NTPase"/>
</dbReference>
<dbReference type="PROSITE" id="PS50929">
    <property type="entry name" value="ABC_TM1F"/>
    <property type="match status" value="1"/>
</dbReference>
<proteinExistence type="predicted"/>
<evidence type="ECO:0000256" key="1">
    <source>
        <dbReference type="ARBA" id="ARBA00004651"/>
    </source>
</evidence>
<evidence type="ECO:0000259" key="8">
    <source>
        <dbReference type="PROSITE" id="PS50893"/>
    </source>
</evidence>
<dbReference type="RefSeq" id="WP_378269638.1">
    <property type="nucleotide sequence ID" value="NZ_JBHUKR010000021.1"/>
</dbReference>
<evidence type="ECO:0000256" key="4">
    <source>
        <dbReference type="ARBA" id="ARBA00022840"/>
    </source>
</evidence>
<dbReference type="InterPro" id="IPR003593">
    <property type="entry name" value="AAA+_ATPase"/>
</dbReference>
<dbReference type="SUPFAM" id="SSF90123">
    <property type="entry name" value="ABC transporter transmembrane region"/>
    <property type="match status" value="1"/>
</dbReference>
<dbReference type="InterPro" id="IPR039421">
    <property type="entry name" value="Type_1_exporter"/>
</dbReference>
<comment type="caution">
    <text evidence="10">The sequence shown here is derived from an EMBL/GenBank/DDBJ whole genome shotgun (WGS) entry which is preliminary data.</text>
</comment>
<feature type="domain" description="ABC transmembrane type-1" evidence="9">
    <location>
        <begin position="27"/>
        <end position="305"/>
    </location>
</feature>
<evidence type="ECO:0000259" key="9">
    <source>
        <dbReference type="PROSITE" id="PS50929"/>
    </source>
</evidence>
<dbReference type="InterPro" id="IPR011527">
    <property type="entry name" value="ABC1_TM_dom"/>
</dbReference>
<feature type="domain" description="ABC transporter" evidence="8">
    <location>
        <begin position="336"/>
        <end position="575"/>
    </location>
</feature>
<dbReference type="CDD" id="cd07346">
    <property type="entry name" value="ABC_6TM_exporters"/>
    <property type="match status" value="1"/>
</dbReference>
<dbReference type="PANTHER" id="PTHR24221:SF654">
    <property type="entry name" value="ATP-BINDING CASSETTE SUB-FAMILY B MEMBER 6"/>
    <property type="match status" value="1"/>
</dbReference>
<keyword evidence="11" id="KW-1185">Reference proteome</keyword>
<keyword evidence="5 7" id="KW-1133">Transmembrane helix</keyword>
<feature type="transmembrane region" description="Helical" evidence="7">
    <location>
        <begin position="26"/>
        <end position="47"/>
    </location>
</feature>
<dbReference type="GO" id="GO:0005524">
    <property type="term" value="F:ATP binding"/>
    <property type="evidence" value="ECO:0007669"/>
    <property type="project" value="UniProtKB-KW"/>
</dbReference>
<evidence type="ECO:0000256" key="6">
    <source>
        <dbReference type="ARBA" id="ARBA00023136"/>
    </source>
</evidence>
<dbReference type="EMBL" id="JBHUKR010000021">
    <property type="protein sequence ID" value="MFD2421192.1"/>
    <property type="molecule type" value="Genomic_DNA"/>
</dbReference>
<dbReference type="SUPFAM" id="SSF52540">
    <property type="entry name" value="P-loop containing nucleoside triphosphate hydrolases"/>
    <property type="match status" value="1"/>
</dbReference>
<keyword evidence="6 7" id="KW-0472">Membrane</keyword>
<feature type="transmembrane region" description="Helical" evidence="7">
    <location>
        <begin position="131"/>
        <end position="156"/>
    </location>
</feature>
<name>A0ABW5G502_9PSEU</name>
<feature type="transmembrane region" description="Helical" evidence="7">
    <location>
        <begin position="162"/>
        <end position="182"/>
    </location>
</feature>
<dbReference type="InterPro" id="IPR003439">
    <property type="entry name" value="ABC_transporter-like_ATP-bd"/>
</dbReference>
<keyword evidence="3" id="KW-0547">Nucleotide-binding</keyword>
<dbReference type="InterPro" id="IPR036640">
    <property type="entry name" value="ABC1_TM_sf"/>
</dbReference>
<organism evidence="10 11">
    <name type="scientific">Amycolatopsis pigmentata</name>
    <dbReference type="NCBI Taxonomy" id="450801"/>
    <lineage>
        <taxon>Bacteria</taxon>
        <taxon>Bacillati</taxon>
        <taxon>Actinomycetota</taxon>
        <taxon>Actinomycetes</taxon>
        <taxon>Pseudonocardiales</taxon>
        <taxon>Pseudonocardiaceae</taxon>
        <taxon>Amycolatopsis</taxon>
    </lineage>
</organism>
<dbReference type="Proteomes" id="UP001597417">
    <property type="component" value="Unassembled WGS sequence"/>
</dbReference>
<dbReference type="Pfam" id="PF00005">
    <property type="entry name" value="ABC_tran"/>
    <property type="match status" value="1"/>
</dbReference>